<dbReference type="InterPro" id="IPR002818">
    <property type="entry name" value="DJ-1/PfpI"/>
</dbReference>
<feature type="domain" description="HTH araC/xylS-type" evidence="3">
    <location>
        <begin position="218"/>
        <end position="316"/>
    </location>
</feature>
<dbReference type="PANTHER" id="PTHR43130:SF3">
    <property type="entry name" value="HTH-TYPE TRANSCRIPTIONAL REGULATOR RV1931C"/>
    <property type="match status" value="1"/>
</dbReference>
<dbReference type="GO" id="GO:0043565">
    <property type="term" value="F:sequence-specific DNA binding"/>
    <property type="evidence" value="ECO:0007669"/>
    <property type="project" value="InterPro"/>
</dbReference>
<dbReference type="Gene3D" id="1.10.10.60">
    <property type="entry name" value="Homeodomain-like"/>
    <property type="match status" value="1"/>
</dbReference>
<dbReference type="PROSITE" id="PS01124">
    <property type="entry name" value="HTH_ARAC_FAMILY_2"/>
    <property type="match status" value="1"/>
</dbReference>
<dbReference type="InterPro" id="IPR009057">
    <property type="entry name" value="Homeodomain-like_sf"/>
</dbReference>
<comment type="caution">
    <text evidence="4">The sequence shown here is derived from an EMBL/GenBank/DDBJ whole genome shotgun (WGS) entry which is preliminary data.</text>
</comment>
<gene>
    <name evidence="4" type="ORF">CTZ28_29385</name>
</gene>
<dbReference type="GO" id="GO:0003700">
    <property type="term" value="F:DNA-binding transcription factor activity"/>
    <property type="evidence" value="ECO:0007669"/>
    <property type="project" value="InterPro"/>
</dbReference>
<name>A0A3M0I314_9ACTN</name>
<dbReference type="EMBL" id="PENI01000022">
    <property type="protein sequence ID" value="RMB82560.1"/>
    <property type="molecule type" value="Genomic_DNA"/>
</dbReference>
<reference evidence="4 5" key="1">
    <citation type="submission" date="2017-11" db="EMBL/GenBank/DDBJ databases">
        <title>Draft genome of actinobacteria isolated from guarana (Paullinia cupana (Mart.) Ducke.</title>
        <authorList>
            <person name="Siqueira K.A."/>
            <person name="Liotti R.G."/>
            <person name="Mendes T.A.O."/>
            <person name="Soares M.A."/>
        </authorList>
    </citation>
    <scope>NUCLEOTIDE SEQUENCE [LARGE SCALE GENOMIC DNA]</scope>
    <source>
        <strain evidence="4 5">193</strain>
    </source>
</reference>
<organism evidence="4 5">
    <name type="scientific">Streptomyces shenzhenensis</name>
    <dbReference type="NCBI Taxonomy" id="943815"/>
    <lineage>
        <taxon>Bacteria</taxon>
        <taxon>Bacillati</taxon>
        <taxon>Actinomycetota</taxon>
        <taxon>Actinomycetes</taxon>
        <taxon>Kitasatosporales</taxon>
        <taxon>Streptomycetaceae</taxon>
        <taxon>Streptomyces</taxon>
    </lineage>
</organism>
<dbReference type="Gene3D" id="3.40.50.880">
    <property type="match status" value="1"/>
</dbReference>
<evidence type="ECO:0000313" key="5">
    <source>
        <dbReference type="Proteomes" id="UP000270471"/>
    </source>
</evidence>
<sequence>MDERLVVIVGYDGAQLLDIACVSSTLDVADLGGATPAYRVRLATPGGRPITCGQGLTLEGQETLERLTGPLDTLIVSGGLGFKAAAANPRIVGHVRRLAREARRVASVCTGAGVLAAAGLLEGRRAATHWMFAEEIAASYPGVTVDPCPIFIRDGHVSTSAGVTSALDLTLSFIAEDNGLELARQVAQVQVTYLQRPGNQAQMSMFVATPTPEDDLVNRLVAHITSHLDGNLTTTALATRIGVSERHLTRLFTQHLGQTPGRFVRQARTEAAAHLLTTTTLAMASVARRCGFRTAEALRLAFVDRYGVSPSRFRTTRRTPTAVAPRGVDRRLPDMPAWSVERRGRGRT</sequence>
<dbReference type="InterPro" id="IPR052158">
    <property type="entry name" value="INH-QAR"/>
</dbReference>
<proteinExistence type="predicted"/>
<dbReference type="PANTHER" id="PTHR43130">
    <property type="entry name" value="ARAC-FAMILY TRANSCRIPTIONAL REGULATOR"/>
    <property type="match status" value="1"/>
</dbReference>
<dbReference type="Pfam" id="PF01965">
    <property type="entry name" value="DJ-1_PfpI"/>
    <property type="match status" value="1"/>
</dbReference>
<evidence type="ECO:0000256" key="1">
    <source>
        <dbReference type="ARBA" id="ARBA00023015"/>
    </source>
</evidence>
<accession>A0A3M0I314</accession>
<evidence type="ECO:0000313" key="4">
    <source>
        <dbReference type="EMBL" id="RMB82560.1"/>
    </source>
</evidence>
<dbReference type="OrthoDB" id="3992151at2"/>
<dbReference type="SUPFAM" id="SSF52317">
    <property type="entry name" value="Class I glutamine amidotransferase-like"/>
    <property type="match status" value="1"/>
</dbReference>
<dbReference type="SUPFAM" id="SSF46689">
    <property type="entry name" value="Homeodomain-like"/>
    <property type="match status" value="2"/>
</dbReference>
<keyword evidence="1" id="KW-0805">Transcription regulation</keyword>
<keyword evidence="5" id="KW-1185">Reference proteome</keyword>
<protein>
    <submittedName>
        <fullName evidence="4">AraC family transcriptional regulator</fullName>
    </submittedName>
</protein>
<dbReference type="Proteomes" id="UP000270471">
    <property type="component" value="Unassembled WGS sequence"/>
</dbReference>
<dbReference type="SMART" id="SM00342">
    <property type="entry name" value="HTH_ARAC"/>
    <property type="match status" value="1"/>
</dbReference>
<evidence type="ECO:0000256" key="2">
    <source>
        <dbReference type="ARBA" id="ARBA00023163"/>
    </source>
</evidence>
<dbReference type="InterPro" id="IPR018060">
    <property type="entry name" value="HTH_AraC"/>
</dbReference>
<dbReference type="AlphaFoldDB" id="A0A3M0I314"/>
<keyword evidence="2" id="KW-0804">Transcription</keyword>
<dbReference type="RefSeq" id="WP_121892779.1">
    <property type="nucleotide sequence ID" value="NZ_PENI01000022.1"/>
</dbReference>
<dbReference type="Pfam" id="PF12833">
    <property type="entry name" value="HTH_18"/>
    <property type="match status" value="1"/>
</dbReference>
<evidence type="ECO:0000259" key="3">
    <source>
        <dbReference type="PROSITE" id="PS01124"/>
    </source>
</evidence>
<dbReference type="InterPro" id="IPR029062">
    <property type="entry name" value="Class_I_gatase-like"/>
</dbReference>
<dbReference type="CDD" id="cd03137">
    <property type="entry name" value="GATase1_AraC_1"/>
    <property type="match status" value="1"/>
</dbReference>